<dbReference type="AlphaFoldDB" id="A0A9W9LU70"/>
<dbReference type="GeneID" id="81423042"/>
<evidence type="ECO:0008006" key="4">
    <source>
        <dbReference type="Google" id="ProtNLM"/>
    </source>
</evidence>
<evidence type="ECO:0000313" key="2">
    <source>
        <dbReference type="EMBL" id="KAJ5175864.1"/>
    </source>
</evidence>
<dbReference type="Proteomes" id="UP001149163">
    <property type="component" value="Unassembled WGS sequence"/>
</dbReference>
<organism evidence="2 3">
    <name type="scientific">Penicillium canariense</name>
    <dbReference type="NCBI Taxonomy" id="189055"/>
    <lineage>
        <taxon>Eukaryota</taxon>
        <taxon>Fungi</taxon>
        <taxon>Dikarya</taxon>
        <taxon>Ascomycota</taxon>
        <taxon>Pezizomycotina</taxon>
        <taxon>Eurotiomycetes</taxon>
        <taxon>Eurotiomycetidae</taxon>
        <taxon>Eurotiales</taxon>
        <taxon>Aspergillaceae</taxon>
        <taxon>Penicillium</taxon>
    </lineage>
</organism>
<protein>
    <recommendedName>
        <fullName evidence="4">CENP-Q, a CENPA-CAD centromere complex subunit-domain-containing protein</fullName>
    </recommendedName>
</protein>
<dbReference type="RefSeq" id="XP_056547472.1">
    <property type="nucleotide sequence ID" value="XM_056683866.1"/>
</dbReference>
<dbReference type="InterPro" id="IPR025212">
    <property type="entry name" value="CAD_CENP-Q"/>
</dbReference>
<evidence type="ECO:0000256" key="1">
    <source>
        <dbReference type="SAM" id="MobiDB-lite"/>
    </source>
</evidence>
<proteinExistence type="predicted"/>
<reference evidence="2" key="1">
    <citation type="submission" date="2022-11" db="EMBL/GenBank/DDBJ databases">
        <authorList>
            <person name="Petersen C."/>
        </authorList>
    </citation>
    <scope>NUCLEOTIDE SEQUENCE</scope>
    <source>
        <strain evidence="2">IBT 26290</strain>
    </source>
</reference>
<dbReference type="Pfam" id="PF13094">
    <property type="entry name" value="CENP-Q"/>
    <property type="match status" value="1"/>
</dbReference>
<feature type="region of interest" description="Disordered" evidence="1">
    <location>
        <begin position="148"/>
        <end position="168"/>
    </location>
</feature>
<gene>
    <name evidence="2" type="ORF">N7482_001741</name>
</gene>
<dbReference type="OrthoDB" id="2420947at2759"/>
<evidence type="ECO:0000313" key="3">
    <source>
        <dbReference type="Proteomes" id="UP001149163"/>
    </source>
</evidence>
<keyword evidence="3" id="KW-1185">Reference proteome</keyword>
<reference evidence="2" key="2">
    <citation type="journal article" date="2023" name="IMA Fungus">
        <title>Comparative genomic study of the Penicillium genus elucidates a diverse pangenome and 15 lateral gene transfer events.</title>
        <authorList>
            <person name="Petersen C."/>
            <person name="Sorensen T."/>
            <person name="Nielsen M.R."/>
            <person name="Sondergaard T.E."/>
            <person name="Sorensen J.L."/>
            <person name="Fitzpatrick D.A."/>
            <person name="Frisvad J.C."/>
            <person name="Nielsen K.L."/>
        </authorList>
    </citation>
    <scope>NUCLEOTIDE SEQUENCE</scope>
    <source>
        <strain evidence="2">IBT 26290</strain>
    </source>
</reference>
<name>A0A9W9LU70_9EURO</name>
<comment type="caution">
    <text evidence="2">The sequence shown here is derived from an EMBL/GenBank/DDBJ whole genome shotgun (WGS) entry which is preliminary data.</text>
</comment>
<sequence>MPPKRKRSGDEENENTEIEPRKRYAYLKPSVRRIPEKTIKAKWTTLPEPVQDKVRDLFHSLERPVIVRQQNERKRIEAQSAVRAVVHNLGKRIPRMPFPPITKDSNFDYESALDEHRTLEASLATINDSTDLLKTEIAKEEALLTDEKKSLEEMDKNAKRAEAERKRQMKNEHPVLRQLDDLPQTQRQAAFDFTLLDAMNSEAALDELDDDPEIQGLMKQLHSHLQSMQSNFAPLAGLREAITRSQAALDLYSAPND</sequence>
<dbReference type="EMBL" id="JAPQKN010000001">
    <property type="protein sequence ID" value="KAJ5175864.1"/>
    <property type="molecule type" value="Genomic_DNA"/>
</dbReference>
<accession>A0A9W9LU70</accession>
<feature type="region of interest" description="Disordered" evidence="1">
    <location>
        <begin position="1"/>
        <end position="21"/>
    </location>
</feature>